<organism evidence="14 15">
    <name type="scientific">Candidatus Terasakiella magnetica</name>
    <dbReference type="NCBI Taxonomy" id="1867952"/>
    <lineage>
        <taxon>Bacteria</taxon>
        <taxon>Pseudomonadati</taxon>
        <taxon>Pseudomonadota</taxon>
        <taxon>Alphaproteobacteria</taxon>
        <taxon>Rhodospirillales</taxon>
        <taxon>Terasakiellaceae</taxon>
        <taxon>Terasakiella</taxon>
    </lineage>
</organism>
<evidence type="ECO:0000256" key="6">
    <source>
        <dbReference type="ARBA" id="ARBA00022723"/>
    </source>
</evidence>
<gene>
    <name evidence="14" type="ORF">MTBPR1_60204</name>
</gene>
<reference evidence="14 15" key="1">
    <citation type="submission" date="2016-07" db="EMBL/GenBank/DDBJ databases">
        <authorList>
            <person name="Lefevre C.T."/>
        </authorList>
    </citation>
    <scope>NUCLEOTIDE SEQUENCE [LARGE SCALE GENOMIC DNA]</scope>
    <source>
        <strain evidence="14">PR1</strain>
    </source>
</reference>
<dbReference type="STRING" id="1867952.MTBPR1_60204"/>
<dbReference type="Gene3D" id="3.40.190.10">
    <property type="entry name" value="Periplasmic binding protein-like II"/>
    <property type="match status" value="2"/>
</dbReference>
<keyword evidence="8" id="KW-0784">Thiamine biosynthesis</keyword>
<evidence type="ECO:0000256" key="7">
    <source>
        <dbReference type="ARBA" id="ARBA00022898"/>
    </source>
</evidence>
<keyword evidence="15" id="KW-1185">Reference proteome</keyword>
<dbReference type="PANTHER" id="PTHR31528:SF1">
    <property type="entry name" value="4-AMINO-5-HYDROXYMETHYL-2-METHYLPYRIMIDINE PHOSPHATE SYNTHASE THI11-RELATED"/>
    <property type="match status" value="1"/>
</dbReference>
<evidence type="ECO:0000256" key="10">
    <source>
        <dbReference type="ARBA" id="ARBA00033171"/>
    </source>
</evidence>
<evidence type="ECO:0000256" key="5">
    <source>
        <dbReference type="ARBA" id="ARBA00022679"/>
    </source>
</evidence>
<proteinExistence type="inferred from homology"/>
<comment type="catalytic activity">
    <reaction evidence="11">
        <text>N(6)-(pyridoxal phosphate)-L-lysyl-[4-amino-5-hydroxymethyl-2-methylpyrimidine phosphate synthase] + L-histidyl-[4-amino-5-hydroxymethyl-2-methylpyrimidine phosphate synthase] + 2 Fe(3+) + 4 H2O = L-lysyl-[4-amino-5-hydroxymethyl-2-methylpyrimidine phosphate synthase] + (2S)-2-amino-5-hydroxy-4-oxopentanoyl-[4-amino-5-hydroxymethyl-2-methylpyrimidine phosphate synthase] + 4-amino-2-methyl-5-(phosphooxymethyl)pyrimidine + 3-oxopropanoate + 2 Fe(2+) + 2 H(+)</text>
        <dbReference type="Rhea" id="RHEA:65756"/>
        <dbReference type="Rhea" id="RHEA-COMP:16892"/>
        <dbReference type="Rhea" id="RHEA-COMP:16893"/>
        <dbReference type="Rhea" id="RHEA-COMP:16894"/>
        <dbReference type="Rhea" id="RHEA-COMP:16895"/>
        <dbReference type="ChEBI" id="CHEBI:15377"/>
        <dbReference type="ChEBI" id="CHEBI:15378"/>
        <dbReference type="ChEBI" id="CHEBI:29033"/>
        <dbReference type="ChEBI" id="CHEBI:29034"/>
        <dbReference type="ChEBI" id="CHEBI:29969"/>
        <dbReference type="ChEBI" id="CHEBI:29979"/>
        <dbReference type="ChEBI" id="CHEBI:33190"/>
        <dbReference type="ChEBI" id="CHEBI:58354"/>
        <dbReference type="ChEBI" id="CHEBI:143915"/>
        <dbReference type="ChEBI" id="CHEBI:157692"/>
    </reaction>
    <physiologicalReaction direction="left-to-right" evidence="11">
        <dbReference type="Rhea" id="RHEA:65757"/>
    </physiologicalReaction>
</comment>
<keyword evidence="7" id="KW-0663">Pyridoxal phosphate</keyword>
<evidence type="ECO:0000256" key="4">
    <source>
        <dbReference type="ARBA" id="ARBA00011738"/>
    </source>
</evidence>
<evidence type="ECO:0000256" key="1">
    <source>
        <dbReference type="ARBA" id="ARBA00003469"/>
    </source>
</evidence>
<evidence type="ECO:0000256" key="3">
    <source>
        <dbReference type="ARBA" id="ARBA00009406"/>
    </source>
</evidence>
<dbReference type="InterPro" id="IPR027939">
    <property type="entry name" value="NMT1/THI5"/>
</dbReference>
<dbReference type="GO" id="GO:0046872">
    <property type="term" value="F:metal ion binding"/>
    <property type="evidence" value="ECO:0007669"/>
    <property type="project" value="UniProtKB-KW"/>
</dbReference>
<evidence type="ECO:0000256" key="11">
    <source>
        <dbReference type="ARBA" id="ARBA00048179"/>
    </source>
</evidence>
<keyword evidence="5" id="KW-0808">Transferase</keyword>
<dbReference type="GO" id="GO:0016740">
    <property type="term" value="F:transferase activity"/>
    <property type="evidence" value="ECO:0007669"/>
    <property type="project" value="UniProtKB-KW"/>
</dbReference>
<feature type="signal peptide" evidence="12">
    <location>
        <begin position="1"/>
        <end position="22"/>
    </location>
</feature>
<evidence type="ECO:0000256" key="8">
    <source>
        <dbReference type="ARBA" id="ARBA00022977"/>
    </source>
</evidence>
<dbReference type="AlphaFoldDB" id="A0A1C3RKF1"/>
<keyword evidence="12" id="KW-0732">Signal</keyword>
<dbReference type="Proteomes" id="UP000231658">
    <property type="component" value="Unassembled WGS sequence"/>
</dbReference>
<name>A0A1C3RKF1_9PROT</name>
<evidence type="ECO:0000313" key="15">
    <source>
        <dbReference type="Proteomes" id="UP000231658"/>
    </source>
</evidence>
<dbReference type="GO" id="GO:0009228">
    <property type="term" value="P:thiamine biosynthetic process"/>
    <property type="evidence" value="ECO:0007669"/>
    <property type="project" value="UniProtKB-KW"/>
</dbReference>
<accession>A0A1C3RKF1</accession>
<evidence type="ECO:0000256" key="9">
    <source>
        <dbReference type="ARBA" id="ARBA00023004"/>
    </source>
</evidence>
<protein>
    <recommendedName>
        <fullName evidence="10">Thiamine pyrimidine synthase</fullName>
    </recommendedName>
</protein>
<evidence type="ECO:0000256" key="12">
    <source>
        <dbReference type="SAM" id="SignalP"/>
    </source>
</evidence>
<comment type="function">
    <text evidence="1">Responsible for the formation of the pyrimidine heterocycle in the thiamine biosynthesis pathway. Catalyzes the formation of hydroxymethylpyrimidine phosphate (HMP-P) from histidine and pyridoxal phosphate (PLP). The protein uses PLP and the active site histidine to form HMP-P, generating an inactive enzyme. The enzyme can only undergo a single turnover, which suggests it is a suicide enzyme.</text>
</comment>
<evidence type="ECO:0000256" key="2">
    <source>
        <dbReference type="ARBA" id="ARBA00004948"/>
    </source>
</evidence>
<comment type="similarity">
    <text evidence="3">Belongs to the NMT1/THI5 family.</text>
</comment>
<feature type="chain" id="PRO_5008680853" description="Thiamine pyrimidine synthase" evidence="12">
    <location>
        <begin position="23"/>
        <end position="316"/>
    </location>
</feature>
<feature type="domain" description="SsuA/THI5-like" evidence="13">
    <location>
        <begin position="35"/>
        <end position="244"/>
    </location>
</feature>
<comment type="pathway">
    <text evidence="2">Cofactor biosynthesis; thiamine diphosphate biosynthesis.</text>
</comment>
<dbReference type="Pfam" id="PF09084">
    <property type="entry name" value="NMT1"/>
    <property type="match status" value="1"/>
</dbReference>
<dbReference type="OrthoDB" id="9789782at2"/>
<evidence type="ECO:0000313" key="14">
    <source>
        <dbReference type="EMBL" id="SCA57691.1"/>
    </source>
</evidence>
<evidence type="ECO:0000259" key="13">
    <source>
        <dbReference type="Pfam" id="PF09084"/>
    </source>
</evidence>
<keyword evidence="6" id="KW-0479">Metal-binding</keyword>
<comment type="subunit">
    <text evidence="4">Homodimer.</text>
</comment>
<dbReference type="EMBL" id="FLYE01000045">
    <property type="protein sequence ID" value="SCA57691.1"/>
    <property type="molecule type" value="Genomic_DNA"/>
</dbReference>
<dbReference type="InterPro" id="IPR015168">
    <property type="entry name" value="SsuA/THI5"/>
</dbReference>
<sequence length="316" mass="35456">MLVRTLIAFLMLYMLSWQQAQAMEKVSLKLQWLDQFQFAGYYVAKEKGFYEKAGLDVEIIPFTFGSPNVVNDVVEGRATYGTGRSSLLAAHVKGLPVVALSAIFQETPSVLLTRDDTGIEHLSDLIGRRIMITPDELGAASTIGMLASEGLRVFDVVRMDHSYNLDDLINKKTDAMACYVSNEPFVLKEKGVGFNSFSPKDFGQNYYGDLLFTSQKELKTHPGRVKRFKAASLMGWAYAFDHIDETVNLIKRSYNGQKKSVKSLTFEGQELKKLAYQDGLPLGHISKAKFTEIAKLYYNLGILPEVKELDSFVLED</sequence>
<dbReference type="PANTHER" id="PTHR31528">
    <property type="entry name" value="4-AMINO-5-HYDROXYMETHYL-2-METHYLPYRIMIDINE PHOSPHATE SYNTHASE THI11-RELATED"/>
    <property type="match status" value="1"/>
</dbReference>
<dbReference type="SUPFAM" id="SSF53850">
    <property type="entry name" value="Periplasmic binding protein-like II"/>
    <property type="match status" value="1"/>
</dbReference>
<keyword evidence="9" id="KW-0408">Iron</keyword>